<organism evidence="2 3">
    <name type="scientific">Mycena albidolilacea</name>
    <dbReference type="NCBI Taxonomy" id="1033008"/>
    <lineage>
        <taxon>Eukaryota</taxon>
        <taxon>Fungi</taxon>
        <taxon>Dikarya</taxon>
        <taxon>Basidiomycota</taxon>
        <taxon>Agaricomycotina</taxon>
        <taxon>Agaricomycetes</taxon>
        <taxon>Agaricomycetidae</taxon>
        <taxon>Agaricales</taxon>
        <taxon>Marasmiineae</taxon>
        <taxon>Mycenaceae</taxon>
        <taxon>Mycena</taxon>
    </lineage>
</organism>
<sequence length="225" mass="25808">MGRTPKHFTAADRNAADTEARRRYNDSMRGKDAIAARKAVAGNRRKGAKTTTTTPSPLRLPPLSEDIERLGATALPGTCHLYQAALSGAVGPDFADIERWRTQPPFAHYYNEPPSNASLPWWPDSSFQYYLHTRSLRSVLDGVRMREQRTRDVERRLEFKRIGSEAALGALRAEVLGLLDDFKQVKAVDYHPYIWAREYAMWENYIAWQARTICHLYYLKFLETS</sequence>
<gene>
    <name evidence="2" type="ORF">DFH08DRAFT_812337</name>
</gene>
<keyword evidence="3" id="KW-1185">Reference proteome</keyword>
<evidence type="ECO:0000313" key="3">
    <source>
        <dbReference type="Proteomes" id="UP001218218"/>
    </source>
</evidence>
<proteinExistence type="predicted"/>
<evidence type="ECO:0000256" key="1">
    <source>
        <dbReference type="SAM" id="MobiDB-lite"/>
    </source>
</evidence>
<dbReference type="Proteomes" id="UP001218218">
    <property type="component" value="Unassembled WGS sequence"/>
</dbReference>
<feature type="region of interest" description="Disordered" evidence="1">
    <location>
        <begin position="1"/>
        <end position="60"/>
    </location>
</feature>
<comment type="caution">
    <text evidence="2">The sequence shown here is derived from an EMBL/GenBank/DDBJ whole genome shotgun (WGS) entry which is preliminary data.</text>
</comment>
<reference evidence="2" key="1">
    <citation type="submission" date="2023-03" db="EMBL/GenBank/DDBJ databases">
        <title>Massive genome expansion in bonnet fungi (Mycena s.s.) driven by repeated elements and novel gene families across ecological guilds.</title>
        <authorList>
            <consortium name="Lawrence Berkeley National Laboratory"/>
            <person name="Harder C.B."/>
            <person name="Miyauchi S."/>
            <person name="Viragh M."/>
            <person name="Kuo A."/>
            <person name="Thoen E."/>
            <person name="Andreopoulos B."/>
            <person name="Lu D."/>
            <person name="Skrede I."/>
            <person name="Drula E."/>
            <person name="Henrissat B."/>
            <person name="Morin E."/>
            <person name="Kohler A."/>
            <person name="Barry K."/>
            <person name="LaButti K."/>
            <person name="Morin E."/>
            <person name="Salamov A."/>
            <person name="Lipzen A."/>
            <person name="Mereny Z."/>
            <person name="Hegedus B."/>
            <person name="Baldrian P."/>
            <person name="Stursova M."/>
            <person name="Weitz H."/>
            <person name="Taylor A."/>
            <person name="Grigoriev I.V."/>
            <person name="Nagy L.G."/>
            <person name="Martin F."/>
            <person name="Kauserud H."/>
        </authorList>
    </citation>
    <scope>NUCLEOTIDE SEQUENCE</scope>
    <source>
        <strain evidence="2">CBHHK002</strain>
    </source>
</reference>
<evidence type="ECO:0000313" key="2">
    <source>
        <dbReference type="EMBL" id="KAJ7339965.1"/>
    </source>
</evidence>
<name>A0AAD7EMI2_9AGAR</name>
<accession>A0AAD7EMI2</accession>
<feature type="compositionally biased region" description="Low complexity" evidence="1">
    <location>
        <begin position="50"/>
        <end position="60"/>
    </location>
</feature>
<protein>
    <submittedName>
        <fullName evidence="2">Uncharacterized protein</fullName>
    </submittedName>
</protein>
<feature type="compositionally biased region" description="Basic and acidic residues" evidence="1">
    <location>
        <begin position="14"/>
        <end position="35"/>
    </location>
</feature>
<dbReference type="EMBL" id="JARIHO010000027">
    <property type="protein sequence ID" value="KAJ7339965.1"/>
    <property type="molecule type" value="Genomic_DNA"/>
</dbReference>
<dbReference type="AlphaFoldDB" id="A0AAD7EMI2"/>